<dbReference type="PROSITE" id="PS00136">
    <property type="entry name" value="SUBTILASE_ASP"/>
    <property type="match status" value="1"/>
</dbReference>
<keyword evidence="10 13" id="KW-0472">Membrane</keyword>
<dbReference type="PRINTS" id="PR00723">
    <property type="entry name" value="SUBTILISIN"/>
</dbReference>
<evidence type="ECO:0000256" key="7">
    <source>
        <dbReference type="ARBA" id="ARBA00022801"/>
    </source>
</evidence>
<dbReference type="EMBL" id="JBIAQY010000004">
    <property type="protein sequence ID" value="MFF3569216.1"/>
    <property type="molecule type" value="Genomic_DNA"/>
</dbReference>
<keyword evidence="9 13" id="KW-1133">Transmembrane helix</keyword>
<dbReference type="RefSeq" id="WP_387404118.1">
    <property type="nucleotide sequence ID" value="NZ_JBIAQY010000004.1"/>
</dbReference>
<dbReference type="SUPFAM" id="SSF52743">
    <property type="entry name" value="Subtilisin-like"/>
    <property type="match status" value="1"/>
</dbReference>
<evidence type="ECO:0000256" key="10">
    <source>
        <dbReference type="ARBA" id="ARBA00023136"/>
    </source>
</evidence>
<sequence>MLGENHYAVEITERARGRRTKVFRQSATTTVRGGHGLITFITYGRTVPPIVDEAALIKDAKPAPPDATEQRTLCARPVFSGANLREPPPAQRMLNLPAAWHFSRGAGQKVAIIDTGVTRHPRLPNLQPGGDHVSNSDGTSDCDSHGTLVAGIVAAQPSTDDAFSGVAPDATILSIRQLSLAYERKDEPGATTTTGYGSVRTLAPAVVRAVNLGATVINIAEVACAPGGTDLSDAALGAAVKYAYDRNVVVVAAAGNVESGSNCRTQNHNPDVSVPGWSTVQTVVSPDWFVPYVLSVASVAPDGSPSHFSLNGPWVGVAAPGEGIVSLDSTPGGRGLVNREQTYNGVSPINGTSFASAYVAGLAALVRSRFPTLTAREVIDRITRTTHATGSGRDERVGSGLIDPLAALTTQLPNRPVDAGANGVQTPAPPVGSQTPAPPVGSQNPLPRWVAIIGVLTCLVVLLIAIARTWVGIRRRWLPPRTPSRFVGGWPRRTRSGSNPTSPYR</sequence>
<dbReference type="InterPro" id="IPR036852">
    <property type="entry name" value="Peptidase_S8/S53_dom_sf"/>
</dbReference>
<dbReference type="InterPro" id="IPR000209">
    <property type="entry name" value="Peptidase_S8/S53_dom"/>
</dbReference>
<evidence type="ECO:0000256" key="9">
    <source>
        <dbReference type="ARBA" id="ARBA00022989"/>
    </source>
</evidence>
<proteinExistence type="inferred from homology"/>
<protein>
    <submittedName>
        <fullName evidence="15">Type VII secretion-associated serine protease mycosin</fullName>
    </submittedName>
</protein>
<evidence type="ECO:0000256" key="12">
    <source>
        <dbReference type="SAM" id="MobiDB-lite"/>
    </source>
</evidence>
<evidence type="ECO:0000256" key="5">
    <source>
        <dbReference type="ARBA" id="ARBA00022692"/>
    </source>
</evidence>
<evidence type="ECO:0000256" key="3">
    <source>
        <dbReference type="ARBA" id="ARBA00022475"/>
    </source>
</evidence>
<evidence type="ECO:0000256" key="6">
    <source>
        <dbReference type="ARBA" id="ARBA00022729"/>
    </source>
</evidence>
<gene>
    <name evidence="15" type="primary">mycP</name>
    <name evidence="15" type="ORF">ACFYXQ_15705</name>
</gene>
<feature type="active site" description="Charge relay system" evidence="11">
    <location>
        <position position="353"/>
    </location>
</feature>
<feature type="transmembrane region" description="Helical" evidence="13">
    <location>
        <begin position="449"/>
        <end position="471"/>
    </location>
</feature>
<dbReference type="Pfam" id="PF00082">
    <property type="entry name" value="Peptidase_S8"/>
    <property type="match status" value="1"/>
</dbReference>
<keyword evidence="6" id="KW-0732">Signal</keyword>
<dbReference type="NCBIfam" id="TIGR03921">
    <property type="entry name" value="T7SS_mycosin"/>
    <property type="match status" value="1"/>
</dbReference>
<evidence type="ECO:0000313" key="15">
    <source>
        <dbReference type="EMBL" id="MFF3569216.1"/>
    </source>
</evidence>
<keyword evidence="7 11" id="KW-0378">Hydrolase</keyword>
<evidence type="ECO:0000256" key="13">
    <source>
        <dbReference type="SAM" id="Phobius"/>
    </source>
</evidence>
<reference evidence="15 16" key="1">
    <citation type="submission" date="2024-10" db="EMBL/GenBank/DDBJ databases">
        <title>The Natural Products Discovery Center: Release of the First 8490 Sequenced Strains for Exploring Actinobacteria Biosynthetic Diversity.</title>
        <authorList>
            <person name="Kalkreuter E."/>
            <person name="Kautsar S.A."/>
            <person name="Yang D."/>
            <person name="Bader C.D."/>
            <person name="Teijaro C.N."/>
            <person name="Fluegel L."/>
            <person name="Davis C.M."/>
            <person name="Simpson J.R."/>
            <person name="Lauterbach L."/>
            <person name="Steele A.D."/>
            <person name="Gui C."/>
            <person name="Meng S."/>
            <person name="Li G."/>
            <person name="Viehrig K."/>
            <person name="Ye F."/>
            <person name="Su P."/>
            <person name="Kiefer A.F."/>
            <person name="Nichols A."/>
            <person name="Cepeda A.J."/>
            <person name="Yan W."/>
            <person name="Fan B."/>
            <person name="Jiang Y."/>
            <person name="Adhikari A."/>
            <person name="Zheng C.-J."/>
            <person name="Schuster L."/>
            <person name="Cowan T.M."/>
            <person name="Smanski M.J."/>
            <person name="Chevrette M.G."/>
            <person name="De Carvalho L.P.S."/>
            <person name="Shen B."/>
        </authorList>
    </citation>
    <scope>NUCLEOTIDE SEQUENCE [LARGE SCALE GENOMIC DNA]</scope>
    <source>
        <strain evidence="15 16">NPDC002593</strain>
    </source>
</reference>
<comment type="similarity">
    <text evidence="2 11">Belongs to the peptidase S8 family.</text>
</comment>
<name>A0ABW6RYW4_9NOCA</name>
<evidence type="ECO:0000256" key="8">
    <source>
        <dbReference type="ARBA" id="ARBA00022825"/>
    </source>
</evidence>
<evidence type="ECO:0000259" key="14">
    <source>
        <dbReference type="Pfam" id="PF00082"/>
    </source>
</evidence>
<comment type="caution">
    <text evidence="15">The sequence shown here is derived from an EMBL/GenBank/DDBJ whole genome shotgun (WGS) entry which is preliminary data.</text>
</comment>
<feature type="domain" description="Peptidase S8/S53" evidence="14">
    <location>
        <begin position="105"/>
        <end position="400"/>
    </location>
</feature>
<dbReference type="PROSITE" id="PS00137">
    <property type="entry name" value="SUBTILASE_HIS"/>
    <property type="match status" value="1"/>
</dbReference>
<evidence type="ECO:0000313" key="16">
    <source>
        <dbReference type="Proteomes" id="UP001601992"/>
    </source>
</evidence>
<dbReference type="PANTHER" id="PTHR42884">
    <property type="entry name" value="PROPROTEIN CONVERTASE SUBTILISIN/KEXIN-RELATED"/>
    <property type="match status" value="1"/>
</dbReference>
<dbReference type="GO" id="GO:0006508">
    <property type="term" value="P:proteolysis"/>
    <property type="evidence" value="ECO:0007669"/>
    <property type="project" value="UniProtKB-KW"/>
</dbReference>
<feature type="active site" description="Charge relay system" evidence="11">
    <location>
        <position position="145"/>
    </location>
</feature>
<organism evidence="15 16">
    <name type="scientific">Nocardia jiangxiensis</name>
    <dbReference type="NCBI Taxonomy" id="282685"/>
    <lineage>
        <taxon>Bacteria</taxon>
        <taxon>Bacillati</taxon>
        <taxon>Actinomycetota</taxon>
        <taxon>Actinomycetes</taxon>
        <taxon>Mycobacteriales</taxon>
        <taxon>Nocardiaceae</taxon>
        <taxon>Nocardia</taxon>
    </lineage>
</organism>
<dbReference type="PROSITE" id="PS51892">
    <property type="entry name" value="SUBTILASE"/>
    <property type="match status" value="1"/>
</dbReference>
<accession>A0ABW6RYW4</accession>
<evidence type="ECO:0000256" key="2">
    <source>
        <dbReference type="ARBA" id="ARBA00011073"/>
    </source>
</evidence>
<keyword evidence="8 11" id="KW-0720">Serine protease</keyword>
<dbReference type="PANTHER" id="PTHR42884:SF14">
    <property type="entry name" value="NEUROENDOCRINE CONVERTASE 1"/>
    <property type="match status" value="1"/>
</dbReference>
<feature type="region of interest" description="Disordered" evidence="12">
    <location>
        <begin position="419"/>
        <end position="441"/>
    </location>
</feature>
<feature type="active site" description="Charge relay system" evidence="11">
    <location>
        <position position="114"/>
    </location>
</feature>
<keyword evidence="3" id="KW-1003">Cell membrane</keyword>
<dbReference type="Gene3D" id="3.40.50.200">
    <property type="entry name" value="Peptidase S8/S53 domain"/>
    <property type="match status" value="1"/>
</dbReference>
<evidence type="ECO:0000256" key="4">
    <source>
        <dbReference type="ARBA" id="ARBA00022670"/>
    </source>
</evidence>
<keyword evidence="5 13" id="KW-0812">Transmembrane</keyword>
<evidence type="ECO:0000256" key="11">
    <source>
        <dbReference type="PROSITE-ProRule" id="PRU01240"/>
    </source>
</evidence>
<dbReference type="InterPro" id="IPR015500">
    <property type="entry name" value="Peptidase_S8_subtilisin-rel"/>
</dbReference>
<dbReference type="GO" id="GO:0008233">
    <property type="term" value="F:peptidase activity"/>
    <property type="evidence" value="ECO:0007669"/>
    <property type="project" value="UniProtKB-KW"/>
</dbReference>
<dbReference type="Proteomes" id="UP001601992">
    <property type="component" value="Unassembled WGS sequence"/>
</dbReference>
<evidence type="ECO:0000256" key="1">
    <source>
        <dbReference type="ARBA" id="ARBA00004162"/>
    </source>
</evidence>
<keyword evidence="16" id="KW-1185">Reference proteome</keyword>
<feature type="compositionally biased region" description="Polar residues" evidence="12">
    <location>
        <begin position="496"/>
        <end position="505"/>
    </location>
</feature>
<dbReference type="InterPro" id="IPR023827">
    <property type="entry name" value="Peptidase_S8_Asp-AS"/>
</dbReference>
<dbReference type="InterPro" id="IPR022398">
    <property type="entry name" value="Peptidase_S8_His-AS"/>
</dbReference>
<feature type="region of interest" description="Disordered" evidence="12">
    <location>
        <begin position="484"/>
        <end position="505"/>
    </location>
</feature>
<comment type="subcellular location">
    <subcellularLocation>
        <location evidence="1">Cell membrane</location>
        <topology evidence="1">Single-pass membrane protein</topology>
    </subcellularLocation>
</comment>
<keyword evidence="4 11" id="KW-0645">Protease</keyword>
<dbReference type="InterPro" id="IPR023834">
    <property type="entry name" value="T7SS_pept_S8A_mycosin"/>
</dbReference>